<protein>
    <recommendedName>
        <fullName evidence="2">AAA+ ATPase domain-containing protein</fullName>
    </recommendedName>
</protein>
<feature type="region of interest" description="Disordered" evidence="1">
    <location>
        <begin position="375"/>
        <end position="440"/>
    </location>
</feature>
<name>A0A428S8K6_9HYPO</name>
<dbReference type="GO" id="GO:0016887">
    <property type="term" value="F:ATP hydrolysis activity"/>
    <property type="evidence" value="ECO:0007669"/>
    <property type="project" value="InterPro"/>
</dbReference>
<dbReference type="Pfam" id="PF00004">
    <property type="entry name" value="AAA"/>
    <property type="match status" value="1"/>
</dbReference>
<reference evidence="3 4" key="1">
    <citation type="submission" date="2017-06" db="EMBL/GenBank/DDBJ databases">
        <title>Comparative genomic analysis of Ambrosia Fusariam Clade fungi.</title>
        <authorList>
            <person name="Stajich J.E."/>
            <person name="Carrillo J."/>
            <person name="Kijimoto T."/>
            <person name="Eskalen A."/>
            <person name="O'Donnell K."/>
            <person name="Kasson M."/>
        </authorList>
    </citation>
    <scope>NUCLEOTIDE SEQUENCE [LARGE SCALE GENOMIC DNA]</scope>
    <source>
        <strain evidence="3 4">NRRL62606</strain>
    </source>
</reference>
<dbReference type="SMART" id="SM00382">
    <property type="entry name" value="AAA"/>
    <property type="match status" value="1"/>
</dbReference>
<feature type="region of interest" description="Disordered" evidence="1">
    <location>
        <begin position="199"/>
        <end position="225"/>
    </location>
</feature>
<dbReference type="Gene3D" id="3.40.50.300">
    <property type="entry name" value="P-loop containing nucleotide triphosphate hydrolases"/>
    <property type="match status" value="1"/>
</dbReference>
<keyword evidence="4" id="KW-1185">Reference proteome</keyword>
<evidence type="ECO:0000256" key="1">
    <source>
        <dbReference type="SAM" id="MobiDB-lite"/>
    </source>
</evidence>
<feature type="compositionally biased region" description="Polar residues" evidence="1">
    <location>
        <begin position="204"/>
        <end position="216"/>
    </location>
</feature>
<evidence type="ECO:0000313" key="3">
    <source>
        <dbReference type="EMBL" id="RSL86169.1"/>
    </source>
</evidence>
<feature type="compositionally biased region" description="Low complexity" evidence="1">
    <location>
        <begin position="793"/>
        <end position="804"/>
    </location>
</feature>
<dbReference type="CDD" id="cd19481">
    <property type="entry name" value="RecA-like_protease"/>
    <property type="match status" value="1"/>
</dbReference>
<dbReference type="InterPro" id="IPR003593">
    <property type="entry name" value="AAA+_ATPase"/>
</dbReference>
<feature type="compositionally biased region" description="Acidic residues" evidence="1">
    <location>
        <begin position="427"/>
        <end position="437"/>
    </location>
</feature>
<dbReference type="PANTHER" id="PTHR46411:SF2">
    <property type="entry name" value="AAA+ ATPASE DOMAIN-CONTAINING PROTEIN"/>
    <property type="match status" value="1"/>
</dbReference>
<proteinExistence type="predicted"/>
<feature type="region of interest" description="Disordered" evidence="1">
    <location>
        <begin position="793"/>
        <end position="822"/>
    </location>
</feature>
<sequence length="1291" mass="146905">MTMETEATESETVGTSIQSTVSPASNETDDQEKPTHPSWLANDIHMLKTKILELEKQSKAPPGPPAQLPPLSSEMEQYRRMEKCLYRHRKEWQTSHVMQRIEMTANYKNKHGSLDGPWSLQWDIDNQSESEYSRPDPFNPHHQCEDEEVLGDEDTIDEYDHAIDFGSRRDRLRKNFEWEMDRLYLAEETDLRRRQRLGEEKQLQKQTSNPEHQGSGQDEDRKEDTAAAISNVRQCAEPVINRIEWLEFKALAKVPEEHAYAVDILIGDPIIEDKPTIASGWFGYLHRHSRKPQKVPVRKTVITTPGQAQLPERIRVHSTTLLTIFDKIFGSEGSRVMADEGFPIVFLRPFKALVYCEQALREWCAMLANKFNKDLEGHTRDGTEEQETPDSSEPKTQEISSNDAGSKESDKTNDQQHHKVEGRQDEDGTEEEEDDPNDITRSETALDHLKCLLTFFDEDIAKKRARLSEGDSHSVFFSDLWHLFRPGTEVIRNDGKQAYRVLHVTTAKHRRVLGYQGIYDLPDRKKEKIKPDLSVICVYIDFNGKHMGPVLKTFDFKRFEGERQVRSLEVYPLRYYPVSVGDFSEREWKDLEEYPEADRFRQKLVRRGAMFLKVAAVRHMYYSGPTLEVREEVESQVVVDFETAFSIEEESKELFPKPELEVLVGNDFLGEEVEDDSDDCFTCCRGDIVYNDAHVDRKQTEEYIERLLPGKGLEPPSIAFVPRPLKELQSTEPGHLAAVSDEELLIMSHRVYGFILRSRKWGERSFHRVNADMFDANGTAKLDLAFLTDIRSSNTSSKDNSSSTVDGKEAEETDASQPTAFDRLVLPEGHKPMILSLIAQHFRDKESKGAQTEQVDIVRGKGKGLILLLHGAPGVGKTSTAEGVAELFRKPLFQITCDLGTTAKEVEAALETNFALANRWGCILLLDEADVFLAERTKDDFRRNGLVAVFLRVLEYYAGILFLTTNRVGDFDEAFTSRIHMSLYYPDLNESKTVEVFAINMEMIEERFSRQGRRIKIDKVGIGSFAQELFDKYAYATWNGRQIRNACQTALALAEFEAQGKSHKTILEPDATVRLTVAHFTTVRDAYLEFTKYMIGVYGSTNARKAKEGKIRAWSGENSKVVGTEGSKAAFVQASQGPLYKGAQEVRQYGRAPQYGGAEHTPSQPQPYHRGAYEHAQQQESYHYRRQQGLHVPDIQRRQSPQPPYDESYRAVMQAQQFHAGPSQPTTRAQFLDPSQSQIPRGHTSSQEQQLQSNFPTWSNQDMHAPSGQQGPVQLPPGMIPKPGAGGGFGP</sequence>
<feature type="region of interest" description="Disordered" evidence="1">
    <location>
        <begin position="1"/>
        <end position="42"/>
    </location>
</feature>
<dbReference type="InterPro" id="IPR054289">
    <property type="entry name" value="DUF7025"/>
</dbReference>
<dbReference type="Pfam" id="PF22942">
    <property type="entry name" value="DUF7025"/>
    <property type="match status" value="1"/>
</dbReference>
<dbReference type="InterPro" id="IPR056599">
    <property type="entry name" value="AAA_lid_fung"/>
</dbReference>
<dbReference type="PANTHER" id="PTHR46411">
    <property type="entry name" value="FAMILY ATPASE, PUTATIVE-RELATED"/>
    <property type="match status" value="1"/>
</dbReference>
<accession>A0A428S8K6</accession>
<dbReference type="Proteomes" id="UP000287972">
    <property type="component" value="Unassembled WGS sequence"/>
</dbReference>
<gene>
    <name evidence="3" type="ORF">CEP51_002958</name>
</gene>
<feature type="region of interest" description="Disordered" evidence="1">
    <location>
        <begin position="1235"/>
        <end position="1291"/>
    </location>
</feature>
<organism evidence="3 4">
    <name type="scientific">Fusarium floridanum</name>
    <dbReference type="NCBI Taxonomy" id="1325733"/>
    <lineage>
        <taxon>Eukaryota</taxon>
        <taxon>Fungi</taxon>
        <taxon>Dikarya</taxon>
        <taxon>Ascomycota</taxon>
        <taxon>Pezizomycotina</taxon>
        <taxon>Sordariomycetes</taxon>
        <taxon>Hypocreomycetidae</taxon>
        <taxon>Hypocreales</taxon>
        <taxon>Nectriaceae</taxon>
        <taxon>Fusarium</taxon>
        <taxon>Fusarium solani species complex</taxon>
    </lineage>
</organism>
<feature type="domain" description="AAA+ ATPase" evidence="2">
    <location>
        <begin position="863"/>
        <end position="987"/>
    </location>
</feature>
<feature type="compositionally biased region" description="Polar residues" evidence="1">
    <location>
        <begin position="1235"/>
        <end position="1272"/>
    </location>
</feature>
<dbReference type="InterPro" id="IPR027417">
    <property type="entry name" value="P-loop_NTPase"/>
</dbReference>
<dbReference type="GO" id="GO:0005524">
    <property type="term" value="F:ATP binding"/>
    <property type="evidence" value="ECO:0007669"/>
    <property type="project" value="InterPro"/>
</dbReference>
<evidence type="ECO:0000259" key="2">
    <source>
        <dbReference type="SMART" id="SM00382"/>
    </source>
</evidence>
<dbReference type="InterPro" id="IPR003959">
    <property type="entry name" value="ATPase_AAA_core"/>
</dbReference>
<dbReference type="Pfam" id="PF23232">
    <property type="entry name" value="AAA_lid_13"/>
    <property type="match status" value="1"/>
</dbReference>
<dbReference type="SUPFAM" id="SSF52540">
    <property type="entry name" value="P-loop containing nucleoside triphosphate hydrolases"/>
    <property type="match status" value="1"/>
</dbReference>
<evidence type="ECO:0000313" key="4">
    <source>
        <dbReference type="Proteomes" id="UP000287972"/>
    </source>
</evidence>
<comment type="caution">
    <text evidence="3">The sequence shown here is derived from an EMBL/GenBank/DDBJ whole genome shotgun (WGS) entry which is preliminary data.</text>
</comment>
<dbReference type="EMBL" id="NKCL01000045">
    <property type="protein sequence ID" value="RSL86169.1"/>
    <property type="molecule type" value="Genomic_DNA"/>
</dbReference>
<feature type="compositionally biased region" description="Polar residues" evidence="1">
    <location>
        <begin position="13"/>
        <end position="26"/>
    </location>
</feature>
<feature type="compositionally biased region" description="Basic and acidic residues" evidence="1">
    <location>
        <begin position="405"/>
        <end position="426"/>
    </location>
</feature>